<dbReference type="InterPro" id="IPR035992">
    <property type="entry name" value="Ricin_B-like_lectins"/>
</dbReference>
<evidence type="ECO:0000313" key="2">
    <source>
        <dbReference type="Proteomes" id="UP000612055"/>
    </source>
</evidence>
<comment type="caution">
    <text evidence="1">The sequence shown here is derived from an EMBL/GenBank/DDBJ whole genome shotgun (WGS) entry which is preliminary data.</text>
</comment>
<protein>
    <submittedName>
        <fullName evidence="1">Uncharacterized protein</fullName>
    </submittedName>
</protein>
<dbReference type="SUPFAM" id="SSF50370">
    <property type="entry name" value="Ricin B-like lectins"/>
    <property type="match status" value="1"/>
</dbReference>
<accession>A0A835XR62</accession>
<gene>
    <name evidence="1" type="ORF">HYH03_011911</name>
</gene>
<keyword evidence="2" id="KW-1185">Reference proteome</keyword>
<name>A0A835XR62_9CHLO</name>
<evidence type="ECO:0000313" key="1">
    <source>
        <dbReference type="EMBL" id="KAG2489632.1"/>
    </source>
</evidence>
<organism evidence="1 2">
    <name type="scientific">Edaphochlamys debaryana</name>
    <dbReference type="NCBI Taxonomy" id="47281"/>
    <lineage>
        <taxon>Eukaryota</taxon>
        <taxon>Viridiplantae</taxon>
        <taxon>Chlorophyta</taxon>
        <taxon>core chlorophytes</taxon>
        <taxon>Chlorophyceae</taxon>
        <taxon>CS clade</taxon>
        <taxon>Chlamydomonadales</taxon>
        <taxon>Chlamydomonadales incertae sedis</taxon>
        <taxon>Edaphochlamys</taxon>
    </lineage>
</organism>
<reference evidence="1" key="1">
    <citation type="journal article" date="2020" name="bioRxiv">
        <title>Comparative genomics of Chlamydomonas.</title>
        <authorList>
            <person name="Craig R.J."/>
            <person name="Hasan A.R."/>
            <person name="Ness R.W."/>
            <person name="Keightley P.D."/>
        </authorList>
    </citation>
    <scope>NUCLEOTIDE SEQUENCE</scope>
    <source>
        <strain evidence="1">CCAP 11/70</strain>
    </source>
</reference>
<proteinExistence type="predicted"/>
<dbReference type="Proteomes" id="UP000612055">
    <property type="component" value="Unassembled WGS sequence"/>
</dbReference>
<dbReference type="CDD" id="cd00161">
    <property type="entry name" value="beta-trefoil_Ricin-like"/>
    <property type="match status" value="1"/>
</dbReference>
<sequence>MCVMAGQPGILALGSRLSQNPCVGATAQVFIPEPTAAGAGGAYRFRSAANTSLCWSTVLGSGAVVLAPCAGGGLEQEFVFDNLRHQYQEGGGWKVFYPHGGRLACVGMANRSGRMELLPASEVSCILDIIPAGVPADLVPECAYWDALNGILWQDADYLDQFLDLPASPPPSPSLNDVIDEDPQVPARWTDAARPGQLLGLGVGDIEYDITPSGGYGSLKFNGQSSAGMLPTELVGWNRSSAGAFSIVIIYKLDADAGDDYVLLDMSSSDMSFWSWELQFGANKTFLRNRDSFAMEGSIPSSLPREQWIMASYVRQAGGKEGFLLVAWEGASAQYTETWTNATPIYVDADYYFVLGADFYNGR</sequence>
<dbReference type="EMBL" id="JAEHOE010000071">
    <property type="protein sequence ID" value="KAG2489632.1"/>
    <property type="molecule type" value="Genomic_DNA"/>
</dbReference>
<dbReference type="AlphaFoldDB" id="A0A835XR62"/>